<dbReference type="Pfam" id="PF03167">
    <property type="entry name" value="UDG"/>
    <property type="match status" value="1"/>
</dbReference>
<dbReference type="Gene3D" id="3.40.470.10">
    <property type="entry name" value="Uracil-DNA glycosylase-like domain"/>
    <property type="match status" value="1"/>
</dbReference>
<dbReference type="PANTHER" id="PTHR42160">
    <property type="entry name" value="URACIL-DNA GLYCOSYLASE SUPERFAMILY PROTEIN"/>
    <property type="match status" value="1"/>
</dbReference>
<reference evidence="2 3" key="1">
    <citation type="submission" date="2019-02" db="EMBL/GenBank/DDBJ databases">
        <title>Deep-cultivation of Planctomycetes and their phenomic and genomic characterization uncovers novel biology.</title>
        <authorList>
            <person name="Wiegand S."/>
            <person name="Jogler M."/>
            <person name="Boedeker C."/>
            <person name="Pinto D."/>
            <person name="Vollmers J."/>
            <person name="Rivas-Marin E."/>
            <person name="Kohn T."/>
            <person name="Peeters S.H."/>
            <person name="Heuer A."/>
            <person name="Rast P."/>
            <person name="Oberbeckmann S."/>
            <person name="Bunk B."/>
            <person name="Jeske O."/>
            <person name="Meyerdierks A."/>
            <person name="Storesund J.E."/>
            <person name="Kallscheuer N."/>
            <person name="Luecker S."/>
            <person name="Lage O.M."/>
            <person name="Pohl T."/>
            <person name="Merkel B.J."/>
            <person name="Hornburger P."/>
            <person name="Mueller R.-W."/>
            <person name="Bruemmer F."/>
            <person name="Labrenz M."/>
            <person name="Spormann A.M."/>
            <person name="Op den Camp H."/>
            <person name="Overmann J."/>
            <person name="Amann R."/>
            <person name="Jetten M.S.M."/>
            <person name="Mascher T."/>
            <person name="Medema M.H."/>
            <person name="Devos D.P."/>
            <person name="Kaster A.-K."/>
            <person name="Ovreas L."/>
            <person name="Rohde M."/>
            <person name="Galperin M.Y."/>
            <person name="Jogler C."/>
        </authorList>
    </citation>
    <scope>NUCLEOTIDE SEQUENCE [LARGE SCALE GENOMIC DNA]</scope>
    <source>
        <strain evidence="2 3">K22_7</strain>
    </source>
</reference>
<dbReference type="InterPro" id="IPR005122">
    <property type="entry name" value="Uracil-DNA_glycosylase-like"/>
</dbReference>
<accession>A0A517NCA1</accession>
<evidence type="ECO:0000259" key="1">
    <source>
        <dbReference type="Pfam" id="PF03167"/>
    </source>
</evidence>
<dbReference type="AlphaFoldDB" id="A0A517NCA1"/>
<evidence type="ECO:0000313" key="2">
    <source>
        <dbReference type="EMBL" id="QDT04767.1"/>
    </source>
</evidence>
<dbReference type="KEGG" id="rlc:K227x_31630"/>
<proteinExistence type="predicted"/>
<name>A0A517NCA1_9BACT</name>
<dbReference type="InterPro" id="IPR036895">
    <property type="entry name" value="Uracil-DNA_glycosylase-like_sf"/>
</dbReference>
<dbReference type="PANTHER" id="PTHR42160:SF1">
    <property type="entry name" value="URACIL-DNA GLYCOSYLASE SUPERFAMILY PROTEIN"/>
    <property type="match status" value="1"/>
</dbReference>
<dbReference type="SUPFAM" id="SSF52141">
    <property type="entry name" value="Uracil-DNA glycosylase-like"/>
    <property type="match status" value="1"/>
</dbReference>
<dbReference type="Proteomes" id="UP000318538">
    <property type="component" value="Chromosome"/>
</dbReference>
<organism evidence="2 3">
    <name type="scientific">Rubripirellula lacrimiformis</name>
    <dbReference type="NCBI Taxonomy" id="1930273"/>
    <lineage>
        <taxon>Bacteria</taxon>
        <taxon>Pseudomonadati</taxon>
        <taxon>Planctomycetota</taxon>
        <taxon>Planctomycetia</taxon>
        <taxon>Pirellulales</taxon>
        <taxon>Pirellulaceae</taxon>
        <taxon>Rubripirellula</taxon>
    </lineage>
</organism>
<evidence type="ECO:0000313" key="3">
    <source>
        <dbReference type="Proteomes" id="UP000318538"/>
    </source>
</evidence>
<feature type="domain" description="Uracil-DNA glycosylase-like" evidence="1">
    <location>
        <begin position="10"/>
        <end position="81"/>
    </location>
</feature>
<sequence>MCPLWHEPLLERLTSIKLTLLIGNYAQAHYWTDRRTGNMTDSVANWRSVAPAMFPLPHPSPRNNGWLKRNPWFEHDVLPVLRQATGELVKVHRDGA</sequence>
<dbReference type="EMBL" id="CP036525">
    <property type="protein sequence ID" value="QDT04767.1"/>
    <property type="molecule type" value="Genomic_DNA"/>
</dbReference>
<protein>
    <recommendedName>
        <fullName evidence="1">Uracil-DNA glycosylase-like domain-containing protein</fullName>
    </recommendedName>
</protein>
<gene>
    <name evidence="2" type="ORF">K227x_31630</name>
</gene>
<keyword evidence="3" id="KW-1185">Reference proteome</keyword>
<dbReference type="InterPro" id="IPR047124">
    <property type="entry name" value="HI_0220.2"/>
</dbReference>